<keyword evidence="2" id="KW-1185">Reference proteome</keyword>
<dbReference type="RefSeq" id="WP_167187498.1">
    <property type="nucleotide sequence ID" value="NZ_JAAONZ010000010.1"/>
</dbReference>
<sequence>MRSKKVAQRFDAKTGNLPLERTVRQDFPKVVLREEPGVNVGLLGEVFVVEA</sequence>
<name>A0A9E5JW03_9GAMM</name>
<comment type="caution">
    <text evidence="1">The sequence shown here is derived from an EMBL/GenBank/DDBJ whole genome shotgun (WGS) entry which is preliminary data.</text>
</comment>
<evidence type="ECO:0000313" key="1">
    <source>
        <dbReference type="EMBL" id="NHO66511.1"/>
    </source>
</evidence>
<gene>
    <name evidence="1" type="ORF">G8770_13260</name>
</gene>
<evidence type="ECO:0000313" key="2">
    <source>
        <dbReference type="Proteomes" id="UP000787472"/>
    </source>
</evidence>
<organism evidence="1 2">
    <name type="scientific">Pseudomaricurvus hydrocarbonicus</name>
    <dbReference type="NCBI Taxonomy" id="1470433"/>
    <lineage>
        <taxon>Bacteria</taxon>
        <taxon>Pseudomonadati</taxon>
        <taxon>Pseudomonadota</taxon>
        <taxon>Gammaproteobacteria</taxon>
        <taxon>Cellvibrionales</taxon>
        <taxon>Cellvibrionaceae</taxon>
        <taxon>Pseudomaricurvus</taxon>
    </lineage>
</organism>
<dbReference type="AlphaFoldDB" id="A0A9E5JW03"/>
<dbReference type="EMBL" id="JAAONZ010000010">
    <property type="protein sequence ID" value="NHO66511.1"/>
    <property type="molecule type" value="Genomic_DNA"/>
</dbReference>
<reference evidence="1" key="1">
    <citation type="submission" date="2020-03" db="EMBL/GenBank/DDBJ databases">
        <authorList>
            <person name="Guo F."/>
        </authorList>
    </citation>
    <scope>NUCLEOTIDE SEQUENCE</scope>
    <source>
        <strain evidence="1">JCM 30134</strain>
    </source>
</reference>
<protein>
    <submittedName>
        <fullName evidence="1">Uncharacterized protein</fullName>
    </submittedName>
</protein>
<dbReference type="Proteomes" id="UP000787472">
    <property type="component" value="Unassembled WGS sequence"/>
</dbReference>
<accession>A0A9E5JW03</accession>
<proteinExistence type="predicted"/>